<reference evidence="2" key="1">
    <citation type="submission" date="2021-02" db="EMBL/GenBank/DDBJ databases">
        <authorList>
            <person name="Dougan E. K."/>
            <person name="Rhodes N."/>
            <person name="Thang M."/>
            <person name="Chan C."/>
        </authorList>
    </citation>
    <scope>NUCLEOTIDE SEQUENCE</scope>
</reference>
<evidence type="ECO:0000256" key="1">
    <source>
        <dbReference type="SAM" id="MobiDB-lite"/>
    </source>
</evidence>
<accession>A0A812ZYS2</accession>
<feature type="region of interest" description="Disordered" evidence="1">
    <location>
        <begin position="280"/>
        <end position="349"/>
    </location>
</feature>
<proteinExistence type="predicted"/>
<keyword evidence="3" id="KW-1185">Reference proteome</keyword>
<evidence type="ECO:0000313" key="2">
    <source>
        <dbReference type="EMBL" id="CAE7846075.1"/>
    </source>
</evidence>
<dbReference type="Proteomes" id="UP000601435">
    <property type="component" value="Unassembled WGS sequence"/>
</dbReference>
<sequence>MHLADVLTDKTSKMAPKHILDVLAVYEAADLRPAGLYVELLHAIVRLARSMYAEELTLTLQALARYGLGNPTVVAQLIRAVQSEIKEFRLRYLCATAGALGTLQACPEKLMTVLDSRARFEVDTINVQELLDNVQAFPQLEYSWQPYEELCLAEFLHRVAEFRTAEEVDQLVDPFHTLFFLQARGHLHSDYLRALTQWCLRGVHRPNVRSERRPTTAQLVTLYDYCREHGLEDEPALNDAIAYFVESGGGKWHELYARPLSYQKKRRYWRTEDPLEGVALPQLPGSRASAKPKMLEEGLPGLPALPSLPSVEEVGENEEADELDAEHKKPSESSPLLKKGESIVRVRKSSRRKVARPRISWDPLRPRFRDKELPQPLWYYGGWGMRPKYQPGRSLGRRYPYAGVPIGPRGGAWHKRR</sequence>
<gene>
    <name evidence="2" type="ORF">SNEC2469_LOCUS26022</name>
</gene>
<protein>
    <submittedName>
        <fullName evidence="2">Uncharacterized protein</fullName>
    </submittedName>
</protein>
<feature type="compositionally biased region" description="Acidic residues" evidence="1">
    <location>
        <begin position="313"/>
        <end position="324"/>
    </location>
</feature>
<name>A0A812ZYS2_9DINO</name>
<organism evidence="2 3">
    <name type="scientific">Symbiodinium necroappetens</name>
    <dbReference type="NCBI Taxonomy" id="1628268"/>
    <lineage>
        <taxon>Eukaryota</taxon>
        <taxon>Sar</taxon>
        <taxon>Alveolata</taxon>
        <taxon>Dinophyceae</taxon>
        <taxon>Suessiales</taxon>
        <taxon>Symbiodiniaceae</taxon>
        <taxon>Symbiodinium</taxon>
    </lineage>
</organism>
<dbReference type="EMBL" id="CAJNJA010052252">
    <property type="protein sequence ID" value="CAE7846075.1"/>
    <property type="molecule type" value="Genomic_DNA"/>
</dbReference>
<evidence type="ECO:0000313" key="3">
    <source>
        <dbReference type="Proteomes" id="UP000601435"/>
    </source>
</evidence>
<dbReference type="AlphaFoldDB" id="A0A812ZYS2"/>
<feature type="compositionally biased region" description="Low complexity" evidence="1">
    <location>
        <begin position="297"/>
        <end position="312"/>
    </location>
</feature>
<dbReference type="OrthoDB" id="432905at2759"/>
<comment type="caution">
    <text evidence="2">The sequence shown here is derived from an EMBL/GenBank/DDBJ whole genome shotgun (WGS) entry which is preliminary data.</text>
</comment>